<accession>A0A919T3H7</accession>
<keyword evidence="2" id="KW-1003">Cell membrane</keyword>
<evidence type="ECO:0000256" key="2">
    <source>
        <dbReference type="ARBA" id="ARBA00022475"/>
    </source>
</evidence>
<dbReference type="Proteomes" id="UP000677082">
    <property type="component" value="Unassembled WGS sequence"/>
</dbReference>
<feature type="region of interest" description="Disordered" evidence="6">
    <location>
        <begin position="278"/>
        <end position="323"/>
    </location>
</feature>
<feature type="transmembrane region" description="Helical" evidence="7">
    <location>
        <begin position="101"/>
        <end position="122"/>
    </location>
</feature>
<comment type="caution">
    <text evidence="8">The sequence shown here is derived from an EMBL/GenBank/DDBJ whole genome shotgun (WGS) entry which is preliminary data.</text>
</comment>
<feature type="transmembrane region" description="Helical" evidence="7">
    <location>
        <begin position="202"/>
        <end position="226"/>
    </location>
</feature>
<protein>
    <submittedName>
        <fullName evidence="8">Uncharacterized protein</fullName>
    </submittedName>
</protein>
<keyword evidence="3 7" id="KW-0812">Transmembrane</keyword>
<evidence type="ECO:0000256" key="3">
    <source>
        <dbReference type="ARBA" id="ARBA00022692"/>
    </source>
</evidence>
<name>A0A919T3H7_9ACTN</name>
<evidence type="ECO:0000313" key="9">
    <source>
        <dbReference type="Proteomes" id="UP000677082"/>
    </source>
</evidence>
<evidence type="ECO:0000313" key="8">
    <source>
        <dbReference type="EMBL" id="GIM88689.1"/>
    </source>
</evidence>
<feature type="transmembrane region" description="Helical" evidence="7">
    <location>
        <begin position="246"/>
        <end position="270"/>
    </location>
</feature>
<gene>
    <name evidence="8" type="ORF">Ato02nite_004820</name>
</gene>
<feature type="compositionally biased region" description="Basic and acidic residues" evidence="6">
    <location>
        <begin position="305"/>
        <end position="323"/>
    </location>
</feature>
<feature type="transmembrane region" description="Helical" evidence="7">
    <location>
        <begin position="142"/>
        <end position="164"/>
    </location>
</feature>
<evidence type="ECO:0000256" key="7">
    <source>
        <dbReference type="SAM" id="Phobius"/>
    </source>
</evidence>
<keyword evidence="9" id="KW-1185">Reference proteome</keyword>
<comment type="subcellular location">
    <subcellularLocation>
        <location evidence="1">Cell membrane</location>
        <topology evidence="1">Multi-pass membrane protein</topology>
    </subcellularLocation>
</comment>
<evidence type="ECO:0000256" key="4">
    <source>
        <dbReference type="ARBA" id="ARBA00022989"/>
    </source>
</evidence>
<sequence length="323" mass="34287">MEPSAFESAIPRRLRPRAALIVGSRMGRPLMRGVGELLRVQIFDRSMTLAAQAFTSIFPLLIMLSALGGTEYRDRLSDLMTLPDASEQLLHQAVSGSRSNAFGLVGCLIVVLSATGLSRAMIRAYRDVWSIKTRPAGPAATAGQVGAVLALVVFVFAARLLGWLAGMLPAPRLGQAVAYLLADCATAILVPWLLLGKRAPRAPLLFGGAAFGLIMLAVRAAGSVYLPRALQSSADRYGTIGLAFTFVGWLYVLSFCLLLSAVVGGVLAGLRSDRPAQVQGGSHLAEAGDETANPGPQHQRAQGEAGREPQDRTGQRPPHPEER</sequence>
<dbReference type="InterPro" id="IPR017039">
    <property type="entry name" value="Virul_fac_BrkB"/>
</dbReference>
<evidence type="ECO:0000256" key="1">
    <source>
        <dbReference type="ARBA" id="ARBA00004651"/>
    </source>
</evidence>
<feature type="transmembrane region" description="Helical" evidence="7">
    <location>
        <begin position="176"/>
        <end position="195"/>
    </location>
</feature>
<evidence type="ECO:0000256" key="5">
    <source>
        <dbReference type="ARBA" id="ARBA00023136"/>
    </source>
</evidence>
<dbReference type="Pfam" id="PF03631">
    <property type="entry name" value="Virul_fac_BrkB"/>
    <property type="match status" value="1"/>
</dbReference>
<dbReference type="GO" id="GO:0005886">
    <property type="term" value="C:plasma membrane"/>
    <property type="evidence" value="ECO:0007669"/>
    <property type="project" value="UniProtKB-SubCell"/>
</dbReference>
<evidence type="ECO:0000256" key="6">
    <source>
        <dbReference type="SAM" id="MobiDB-lite"/>
    </source>
</evidence>
<keyword evidence="4 7" id="KW-1133">Transmembrane helix</keyword>
<feature type="transmembrane region" description="Helical" evidence="7">
    <location>
        <begin position="49"/>
        <end position="70"/>
    </location>
</feature>
<keyword evidence="5 7" id="KW-0472">Membrane</keyword>
<dbReference type="EMBL" id="BOQN01000005">
    <property type="protein sequence ID" value="GIM88689.1"/>
    <property type="molecule type" value="Genomic_DNA"/>
</dbReference>
<reference evidence="8 9" key="1">
    <citation type="submission" date="2021-03" db="EMBL/GenBank/DDBJ databases">
        <title>Whole genome shotgun sequence of Actinoplanes toevensis NBRC 105298.</title>
        <authorList>
            <person name="Komaki H."/>
            <person name="Tamura T."/>
        </authorList>
    </citation>
    <scope>NUCLEOTIDE SEQUENCE [LARGE SCALE GENOMIC DNA]</scope>
    <source>
        <strain evidence="8 9">NBRC 105298</strain>
    </source>
</reference>
<dbReference type="AlphaFoldDB" id="A0A919T3H7"/>
<proteinExistence type="predicted"/>
<organism evidence="8 9">
    <name type="scientific">Paractinoplanes toevensis</name>
    <dbReference type="NCBI Taxonomy" id="571911"/>
    <lineage>
        <taxon>Bacteria</taxon>
        <taxon>Bacillati</taxon>
        <taxon>Actinomycetota</taxon>
        <taxon>Actinomycetes</taxon>
        <taxon>Micromonosporales</taxon>
        <taxon>Micromonosporaceae</taxon>
        <taxon>Paractinoplanes</taxon>
    </lineage>
</organism>